<dbReference type="Proteomes" id="UP000236379">
    <property type="component" value="Unassembled WGS sequence"/>
</dbReference>
<sequence length="264" mass="27439">MRTLTPRTLTVPLLLSLTLALGSCGGASPAQGNPPPGSGGTPAPATAYTMSGTVRNSTGQPVAGAQVFAGHTAYFNTNALATTGPDGRYRVSVREPAGSWYAGGTVEATMDGQTYVFTLRPDSSEPFTGAQGAVRNLTWPLTGTRPDGGRYGAPITVYADFFDPGLLDWLPDIELILTPTGPRIDGSPGVGVRGKVKQTPDGQEGLVDIALGRYTVSARYAPAGGAPQTLRIRPRNAGEFGASVASRFVQRGSGQIMEVEVSRQ</sequence>
<comment type="caution">
    <text evidence="3">The sequence shown here is derived from an EMBL/GenBank/DDBJ whole genome shotgun (WGS) entry which is preliminary data.</text>
</comment>
<dbReference type="AlphaFoldDB" id="A0A2K3UXF5"/>
<accession>A0A2K3UXF5</accession>
<dbReference type="Gene3D" id="2.60.40.1120">
    <property type="entry name" value="Carboxypeptidase-like, regulatory domain"/>
    <property type="match status" value="1"/>
</dbReference>
<name>A0A2K3UXF5_9DEIO</name>
<evidence type="ECO:0000256" key="1">
    <source>
        <dbReference type="SAM" id="MobiDB-lite"/>
    </source>
</evidence>
<evidence type="ECO:0000256" key="2">
    <source>
        <dbReference type="SAM" id="SignalP"/>
    </source>
</evidence>
<dbReference type="RefSeq" id="WP_103311664.1">
    <property type="nucleotide sequence ID" value="NZ_PPPD01000001.1"/>
</dbReference>
<evidence type="ECO:0000313" key="4">
    <source>
        <dbReference type="Proteomes" id="UP000236379"/>
    </source>
</evidence>
<protein>
    <recommendedName>
        <fullName evidence="5">Carboxypeptidase regulatory-like domain-containing protein</fullName>
    </recommendedName>
</protein>
<dbReference type="PROSITE" id="PS51257">
    <property type="entry name" value="PROKAR_LIPOPROTEIN"/>
    <property type="match status" value="1"/>
</dbReference>
<keyword evidence="4" id="KW-1185">Reference proteome</keyword>
<dbReference type="SUPFAM" id="SSF49464">
    <property type="entry name" value="Carboxypeptidase regulatory domain-like"/>
    <property type="match status" value="1"/>
</dbReference>
<feature type="chain" id="PRO_5014469544" description="Carboxypeptidase regulatory-like domain-containing protein" evidence="2">
    <location>
        <begin position="33"/>
        <end position="264"/>
    </location>
</feature>
<feature type="signal peptide" evidence="2">
    <location>
        <begin position="1"/>
        <end position="32"/>
    </location>
</feature>
<feature type="region of interest" description="Disordered" evidence="1">
    <location>
        <begin position="27"/>
        <end position="54"/>
    </location>
</feature>
<proteinExistence type="predicted"/>
<evidence type="ECO:0008006" key="5">
    <source>
        <dbReference type="Google" id="ProtNLM"/>
    </source>
</evidence>
<dbReference type="EMBL" id="PPPD01000001">
    <property type="protein sequence ID" value="PNY81221.1"/>
    <property type="molecule type" value="Genomic_DNA"/>
</dbReference>
<dbReference type="InterPro" id="IPR008969">
    <property type="entry name" value="CarboxyPept-like_regulatory"/>
</dbReference>
<evidence type="ECO:0000313" key="3">
    <source>
        <dbReference type="EMBL" id="PNY81221.1"/>
    </source>
</evidence>
<organism evidence="3 4">
    <name type="scientific">Deinococcus koreensis</name>
    <dbReference type="NCBI Taxonomy" id="2054903"/>
    <lineage>
        <taxon>Bacteria</taxon>
        <taxon>Thermotogati</taxon>
        <taxon>Deinococcota</taxon>
        <taxon>Deinococci</taxon>
        <taxon>Deinococcales</taxon>
        <taxon>Deinococcaceae</taxon>
        <taxon>Deinococcus</taxon>
    </lineage>
</organism>
<keyword evidence="2" id="KW-0732">Signal</keyword>
<gene>
    <name evidence="3" type="ORF">CVO96_07350</name>
</gene>
<reference evidence="3 4" key="1">
    <citation type="submission" date="2018-01" db="EMBL/GenBank/DDBJ databases">
        <title>Deinococcus koreensis sp. nov., a radiation-resistant bacterium isolated from river water.</title>
        <authorList>
            <person name="Choi A."/>
        </authorList>
    </citation>
    <scope>NUCLEOTIDE SEQUENCE [LARGE SCALE GENOMIC DNA]</scope>
    <source>
        <strain evidence="3 4">SJW1-2</strain>
    </source>
</reference>